<feature type="compositionally biased region" description="Basic and acidic residues" evidence="1">
    <location>
        <begin position="25"/>
        <end position="48"/>
    </location>
</feature>
<accession>A0AAD7UIG4</accession>
<dbReference type="InterPro" id="IPR008978">
    <property type="entry name" value="HSP20-like_chaperone"/>
</dbReference>
<evidence type="ECO:0000313" key="4">
    <source>
        <dbReference type="Proteomes" id="UP001230188"/>
    </source>
</evidence>
<organism evidence="3 4">
    <name type="scientific">Chrysophaeum taylorii</name>
    <dbReference type="NCBI Taxonomy" id="2483200"/>
    <lineage>
        <taxon>Eukaryota</taxon>
        <taxon>Sar</taxon>
        <taxon>Stramenopiles</taxon>
        <taxon>Ochrophyta</taxon>
        <taxon>Pelagophyceae</taxon>
        <taxon>Pelagomonadales</taxon>
        <taxon>Pelagomonadaceae</taxon>
        <taxon>Chrysophaeum</taxon>
    </lineage>
</organism>
<dbReference type="Gene3D" id="2.60.40.790">
    <property type="match status" value="1"/>
</dbReference>
<protein>
    <recommendedName>
        <fullName evidence="2">CS domain-containing protein</fullName>
    </recommendedName>
</protein>
<evidence type="ECO:0000259" key="2">
    <source>
        <dbReference type="PROSITE" id="PS51203"/>
    </source>
</evidence>
<comment type="caution">
    <text evidence="3">The sequence shown here is derived from an EMBL/GenBank/DDBJ whole genome shotgun (WGS) entry which is preliminary data.</text>
</comment>
<dbReference type="PROSITE" id="PS51203">
    <property type="entry name" value="CS"/>
    <property type="match status" value="1"/>
</dbReference>
<proteinExistence type="predicted"/>
<gene>
    <name evidence="3" type="ORF">CTAYLR_009904</name>
</gene>
<feature type="domain" description="CS" evidence="2">
    <location>
        <begin position="265"/>
        <end position="384"/>
    </location>
</feature>
<dbReference type="AlphaFoldDB" id="A0AAD7UIG4"/>
<evidence type="ECO:0000313" key="3">
    <source>
        <dbReference type="EMBL" id="KAJ8607069.1"/>
    </source>
</evidence>
<dbReference type="SUPFAM" id="SSF49764">
    <property type="entry name" value="HSP20-like chaperones"/>
    <property type="match status" value="1"/>
</dbReference>
<name>A0AAD7UIG4_9STRA</name>
<dbReference type="InterPro" id="IPR007052">
    <property type="entry name" value="CS_dom"/>
</dbReference>
<dbReference type="EMBL" id="JAQMWT010000236">
    <property type="protein sequence ID" value="KAJ8607069.1"/>
    <property type="molecule type" value="Genomic_DNA"/>
</dbReference>
<evidence type="ECO:0000256" key="1">
    <source>
        <dbReference type="SAM" id="MobiDB-lite"/>
    </source>
</evidence>
<sequence length="409" mass="44819">MAARTRKKPVIRHDRPRGKVIGMRADGRLVREGESVEGEWRPLRTRSEPRHHKSPPPPPPPSSSFATMLAEADKAAYGCGREGGGPDPSTEASATTAQLINRAAYYRRLIDEDRDELLTLVEVPKVLPALDVAVRHLARRDIAASRIAYAALAAPAAPIWAKRREARAALGAGVPEVMPRRLDGPAGAAWLDADGLVDDWVAYADVDALPPREALYSSRRRVAKWRSPDAPPPLSALRVLRLLGTRPPSRLPDDDDASTRGGAALDDYGYRWGQSLSELWVRLPLPPGATKAHVDCLLKPRRLHLAVHLDTRLLASPVGRALGASPHTLAILDAPLFDRVDLAASGWFIEEARTPRPGPLGDVLHPAIVLTLAKSSRRWWTRLCDGHPAIRPRDFPFMVDYGNEADEIT</sequence>
<keyword evidence="4" id="KW-1185">Reference proteome</keyword>
<feature type="compositionally biased region" description="Basic residues" evidence="1">
    <location>
        <begin position="1"/>
        <end position="18"/>
    </location>
</feature>
<dbReference type="Proteomes" id="UP001230188">
    <property type="component" value="Unassembled WGS sequence"/>
</dbReference>
<feature type="region of interest" description="Disordered" evidence="1">
    <location>
        <begin position="1"/>
        <end position="66"/>
    </location>
</feature>
<reference evidence="3" key="1">
    <citation type="submission" date="2023-01" db="EMBL/GenBank/DDBJ databases">
        <title>Metagenome sequencing of chrysophaentin producing Chrysophaeum taylorii.</title>
        <authorList>
            <person name="Davison J."/>
            <person name="Bewley C."/>
        </authorList>
    </citation>
    <scope>NUCLEOTIDE SEQUENCE</scope>
    <source>
        <strain evidence="3">NIES-1699</strain>
    </source>
</reference>